<dbReference type="PANTHER" id="PTHR10344">
    <property type="entry name" value="THYMIDYLATE KINASE"/>
    <property type="match status" value="1"/>
</dbReference>
<organism evidence="5 6">
    <name type="scientific">Candidatus Woesebacteria bacterium RBG_16_39_8b</name>
    <dbReference type="NCBI Taxonomy" id="1802482"/>
    <lineage>
        <taxon>Bacteria</taxon>
        <taxon>Candidatus Woeseibacteriota</taxon>
    </lineage>
</organism>
<keyword evidence="2" id="KW-0547">Nucleotide-binding</keyword>
<dbReference type="SUPFAM" id="SSF52540">
    <property type="entry name" value="P-loop containing nucleoside triphosphate hydrolases"/>
    <property type="match status" value="1"/>
</dbReference>
<dbReference type="EMBL" id="MGFU01000064">
    <property type="protein sequence ID" value="OGM11210.1"/>
    <property type="molecule type" value="Genomic_DNA"/>
</dbReference>
<dbReference type="InterPro" id="IPR027417">
    <property type="entry name" value="P-loop_NTPase"/>
</dbReference>
<dbReference type="Gene3D" id="3.40.50.300">
    <property type="entry name" value="P-loop containing nucleotide triphosphate hydrolases"/>
    <property type="match status" value="1"/>
</dbReference>
<comment type="caution">
    <text evidence="5">The sequence shown here is derived from an EMBL/GenBank/DDBJ whole genome shotgun (WGS) entry which is preliminary data.</text>
</comment>
<protein>
    <recommendedName>
        <fullName evidence="4">Thymidylate kinase-like domain-containing protein</fullName>
    </recommendedName>
</protein>
<dbReference type="GO" id="GO:0006235">
    <property type="term" value="P:dTTP biosynthetic process"/>
    <property type="evidence" value="ECO:0007669"/>
    <property type="project" value="TreeGrafter"/>
</dbReference>
<gene>
    <name evidence="5" type="ORF">A2V80_02565</name>
</gene>
<dbReference type="GO" id="GO:0006233">
    <property type="term" value="P:dTDP biosynthetic process"/>
    <property type="evidence" value="ECO:0007669"/>
    <property type="project" value="TreeGrafter"/>
</dbReference>
<evidence type="ECO:0000256" key="3">
    <source>
        <dbReference type="ARBA" id="ARBA00022840"/>
    </source>
</evidence>
<evidence type="ECO:0000313" key="5">
    <source>
        <dbReference type="EMBL" id="OGM11210.1"/>
    </source>
</evidence>
<dbReference type="GO" id="GO:0004798">
    <property type="term" value="F:dTMP kinase activity"/>
    <property type="evidence" value="ECO:0007669"/>
    <property type="project" value="TreeGrafter"/>
</dbReference>
<keyword evidence="3" id="KW-0067">ATP-binding</keyword>
<evidence type="ECO:0000313" key="6">
    <source>
        <dbReference type="Proteomes" id="UP000179013"/>
    </source>
</evidence>
<evidence type="ECO:0000256" key="1">
    <source>
        <dbReference type="ARBA" id="ARBA00009776"/>
    </source>
</evidence>
<name>A0A1F7X845_9BACT</name>
<dbReference type="PANTHER" id="PTHR10344:SF4">
    <property type="entry name" value="UMP-CMP KINASE 2, MITOCHONDRIAL"/>
    <property type="match status" value="1"/>
</dbReference>
<feature type="domain" description="Thymidylate kinase-like" evidence="4">
    <location>
        <begin position="10"/>
        <end position="198"/>
    </location>
</feature>
<evidence type="ECO:0000256" key="2">
    <source>
        <dbReference type="ARBA" id="ARBA00022741"/>
    </source>
</evidence>
<dbReference type="AlphaFoldDB" id="A0A1F7X845"/>
<dbReference type="GO" id="GO:0005524">
    <property type="term" value="F:ATP binding"/>
    <property type="evidence" value="ECO:0007669"/>
    <property type="project" value="UniProtKB-KW"/>
</dbReference>
<evidence type="ECO:0000259" key="4">
    <source>
        <dbReference type="Pfam" id="PF02223"/>
    </source>
</evidence>
<dbReference type="GO" id="GO:0006227">
    <property type="term" value="P:dUDP biosynthetic process"/>
    <property type="evidence" value="ECO:0007669"/>
    <property type="project" value="TreeGrafter"/>
</dbReference>
<dbReference type="Pfam" id="PF02223">
    <property type="entry name" value="Thymidylate_kin"/>
    <property type="match status" value="1"/>
</dbReference>
<accession>A0A1F7X845</accession>
<reference evidence="5 6" key="1">
    <citation type="journal article" date="2016" name="Nat. Commun.">
        <title>Thousands of microbial genomes shed light on interconnected biogeochemical processes in an aquifer system.</title>
        <authorList>
            <person name="Anantharaman K."/>
            <person name="Brown C.T."/>
            <person name="Hug L.A."/>
            <person name="Sharon I."/>
            <person name="Castelle C.J."/>
            <person name="Probst A.J."/>
            <person name="Thomas B.C."/>
            <person name="Singh A."/>
            <person name="Wilkins M.J."/>
            <person name="Karaoz U."/>
            <person name="Brodie E.L."/>
            <person name="Williams K.H."/>
            <person name="Hubbard S.S."/>
            <person name="Banfield J.F."/>
        </authorList>
    </citation>
    <scope>NUCLEOTIDE SEQUENCE [LARGE SCALE GENOMIC DNA]</scope>
</reference>
<dbReference type="Proteomes" id="UP000179013">
    <property type="component" value="Unassembled WGS sequence"/>
</dbReference>
<sequence length="237" mass="27732">MTEKGRFIVIEGADGSGKATQLKLLADKLNSLNKKVLLADFPRYYDSPWGELVGDFLSGKFGKFENVDPHLVVLTYMIDEYTWSRDIGRPWKNNGGMILSNRYFTSNVHQIAKLKTIAKKMYRNWLWRMGYKELGILKPDLVVFLDVPWQIGRKLIKKKKARLYLKGRKKDLAEIDIEHQKSAYQEYLYTVNHHREWIKIRCMSGGELDTPEVIHKRVWKLIDRRFKLSSSPPLLSS</sequence>
<comment type="similarity">
    <text evidence="1">Belongs to the thymidylate kinase family.</text>
</comment>
<dbReference type="GO" id="GO:0005829">
    <property type="term" value="C:cytosol"/>
    <property type="evidence" value="ECO:0007669"/>
    <property type="project" value="TreeGrafter"/>
</dbReference>
<dbReference type="InterPro" id="IPR039430">
    <property type="entry name" value="Thymidylate_kin-like_dom"/>
</dbReference>
<proteinExistence type="inferred from homology"/>
<dbReference type="CDD" id="cd01672">
    <property type="entry name" value="TMPK"/>
    <property type="match status" value="1"/>
</dbReference>